<evidence type="ECO:0000313" key="8">
    <source>
        <dbReference type="EMBL" id="EAZ91221.1"/>
    </source>
</evidence>
<evidence type="ECO:0000256" key="4">
    <source>
        <dbReference type="ARBA" id="ARBA00022692"/>
    </source>
</evidence>
<dbReference type="Pfam" id="PF01914">
    <property type="entry name" value="MarC"/>
    <property type="match status" value="1"/>
</dbReference>
<evidence type="ECO:0000313" key="9">
    <source>
        <dbReference type="Proteomes" id="UP000003781"/>
    </source>
</evidence>
<dbReference type="eggNOG" id="COG2095">
    <property type="taxonomic scope" value="Bacteria"/>
</dbReference>
<keyword evidence="4 7" id="KW-0812">Transmembrane</keyword>
<protein>
    <recommendedName>
        <fullName evidence="7">UPF0056 membrane protein</fullName>
    </recommendedName>
</protein>
<evidence type="ECO:0000256" key="2">
    <source>
        <dbReference type="ARBA" id="ARBA00009784"/>
    </source>
</evidence>
<dbReference type="Proteomes" id="UP000003781">
    <property type="component" value="Unassembled WGS sequence"/>
</dbReference>
<keyword evidence="5 7" id="KW-1133">Transmembrane helix</keyword>
<accession>A3IQE6</accession>
<dbReference type="EMBL" id="AAXW01000015">
    <property type="protein sequence ID" value="EAZ91221.1"/>
    <property type="molecule type" value="Genomic_DNA"/>
</dbReference>
<sequence>MNFSEYINSFITLLAISNPIGNLPIYLGLTADKTKKQRQQTIKTASIAFAIILIVSCFMGEVILSAFGISIASFRVAGGFLIFIFGFHMLQAKTSDIHHTSEENQDAQTADSIAIVPLALPLLAGPGTISSVIVLAHKTQSLVEKLGLSIVIIILAILIFISYSFAHVIGNFLGKTGMNIVTRLMGLITMAMAVQFMADGLEVLFPGWK</sequence>
<dbReference type="RefSeq" id="WP_008275612.1">
    <property type="nucleotide sequence ID" value="NZ_AAXW01000015.1"/>
</dbReference>
<dbReference type="AlphaFoldDB" id="A3IQE6"/>
<dbReference type="PANTHER" id="PTHR33508">
    <property type="entry name" value="UPF0056 MEMBRANE PROTEIN YHCE"/>
    <property type="match status" value="1"/>
</dbReference>
<evidence type="ECO:0000256" key="5">
    <source>
        <dbReference type="ARBA" id="ARBA00022989"/>
    </source>
</evidence>
<dbReference type="GO" id="GO:0005886">
    <property type="term" value="C:plasma membrane"/>
    <property type="evidence" value="ECO:0007669"/>
    <property type="project" value="UniProtKB-SubCell"/>
</dbReference>
<feature type="transmembrane region" description="Helical" evidence="7">
    <location>
        <begin position="47"/>
        <end position="67"/>
    </location>
</feature>
<comment type="similarity">
    <text evidence="2 7">Belongs to the UPF0056 (MarC) family.</text>
</comment>
<feature type="transmembrane region" description="Helical" evidence="7">
    <location>
        <begin position="148"/>
        <end position="173"/>
    </location>
</feature>
<feature type="transmembrane region" description="Helical" evidence="7">
    <location>
        <begin position="6"/>
        <end position="27"/>
    </location>
</feature>
<keyword evidence="9" id="KW-1185">Reference proteome</keyword>
<dbReference type="NCBIfam" id="TIGR00427">
    <property type="entry name" value="NAAT family transporter"/>
    <property type="match status" value="1"/>
</dbReference>
<feature type="transmembrane region" description="Helical" evidence="7">
    <location>
        <begin position="73"/>
        <end position="92"/>
    </location>
</feature>
<proteinExistence type="inferred from homology"/>
<dbReference type="OrthoDB" id="21094at2"/>
<evidence type="ECO:0000256" key="3">
    <source>
        <dbReference type="ARBA" id="ARBA00022475"/>
    </source>
</evidence>
<gene>
    <name evidence="8" type="ORF">CY0110_11377</name>
</gene>
<dbReference type="InterPro" id="IPR002771">
    <property type="entry name" value="Multi_antbiot-R_MarC"/>
</dbReference>
<evidence type="ECO:0000256" key="6">
    <source>
        <dbReference type="ARBA" id="ARBA00023136"/>
    </source>
</evidence>
<keyword evidence="3" id="KW-1003">Cell membrane</keyword>
<feature type="transmembrane region" description="Helical" evidence="7">
    <location>
        <begin position="113"/>
        <end position="136"/>
    </location>
</feature>
<evidence type="ECO:0000256" key="1">
    <source>
        <dbReference type="ARBA" id="ARBA00004651"/>
    </source>
</evidence>
<name>A3IQE6_9CHRO</name>
<feature type="transmembrane region" description="Helical" evidence="7">
    <location>
        <begin position="180"/>
        <end position="198"/>
    </location>
</feature>
<evidence type="ECO:0000256" key="7">
    <source>
        <dbReference type="RuleBase" id="RU362048"/>
    </source>
</evidence>
<keyword evidence="6 7" id="KW-0472">Membrane</keyword>
<reference evidence="8 9" key="1">
    <citation type="submission" date="2007-03" db="EMBL/GenBank/DDBJ databases">
        <authorList>
            <person name="Stal L."/>
            <person name="Ferriera S."/>
            <person name="Johnson J."/>
            <person name="Kravitz S."/>
            <person name="Beeson K."/>
            <person name="Sutton G."/>
            <person name="Rogers Y.-H."/>
            <person name="Friedman R."/>
            <person name="Frazier M."/>
            <person name="Venter J.C."/>
        </authorList>
    </citation>
    <scope>NUCLEOTIDE SEQUENCE [LARGE SCALE GENOMIC DNA]</scope>
    <source>
        <strain evidence="8 9">CCY0110</strain>
    </source>
</reference>
<organism evidence="8 9">
    <name type="scientific">Crocosphaera chwakensis CCY0110</name>
    <dbReference type="NCBI Taxonomy" id="391612"/>
    <lineage>
        <taxon>Bacteria</taxon>
        <taxon>Bacillati</taxon>
        <taxon>Cyanobacteriota</taxon>
        <taxon>Cyanophyceae</taxon>
        <taxon>Oscillatoriophycideae</taxon>
        <taxon>Chroococcales</taxon>
        <taxon>Aphanothecaceae</taxon>
        <taxon>Crocosphaera</taxon>
        <taxon>Crocosphaera chwakensis</taxon>
    </lineage>
</organism>
<dbReference type="NCBIfam" id="NF008320">
    <property type="entry name" value="PRK11111.1"/>
    <property type="match status" value="1"/>
</dbReference>
<comment type="caution">
    <text evidence="8">The sequence shown here is derived from an EMBL/GenBank/DDBJ whole genome shotgun (WGS) entry which is preliminary data.</text>
</comment>
<comment type="subcellular location">
    <subcellularLocation>
        <location evidence="1 7">Cell membrane</location>
        <topology evidence="1 7">Multi-pass membrane protein</topology>
    </subcellularLocation>
</comment>
<dbReference type="PANTHER" id="PTHR33508:SF1">
    <property type="entry name" value="UPF0056 MEMBRANE PROTEIN YHCE"/>
    <property type="match status" value="1"/>
</dbReference>